<dbReference type="Pfam" id="PF00174">
    <property type="entry name" value="Oxidored_molyb"/>
    <property type="match status" value="1"/>
</dbReference>
<keyword evidence="3" id="KW-1185">Reference proteome</keyword>
<evidence type="ECO:0000313" key="3">
    <source>
        <dbReference type="Proteomes" id="UP000198885"/>
    </source>
</evidence>
<proteinExistence type="predicted"/>
<dbReference type="SUPFAM" id="SSF56524">
    <property type="entry name" value="Oxidoreductase molybdopterin-binding domain"/>
    <property type="match status" value="1"/>
</dbReference>
<gene>
    <name evidence="2" type="ORF">SAMN04490244_10913</name>
</gene>
<feature type="domain" description="Oxidoreductase molybdopterin-binding" evidence="1">
    <location>
        <begin position="59"/>
        <end position="154"/>
    </location>
</feature>
<dbReference type="Gene3D" id="3.90.420.10">
    <property type="entry name" value="Oxidoreductase, molybdopterin-binding domain"/>
    <property type="match status" value="1"/>
</dbReference>
<accession>A0A1H9W2Q9</accession>
<dbReference type="InterPro" id="IPR036374">
    <property type="entry name" value="OxRdtase_Mopterin-bd_sf"/>
</dbReference>
<dbReference type="Proteomes" id="UP000198885">
    <property type="component" value="Unassembled WGS sequence"/>
</dbReference>
<evidence type="ECO:0000313" key="2">
    <source>
        <dbReference type="EMBL" id="SES27773.1"/>
    </source>
</evidence>
<sequence length="180" mass="19786">MGNLPRAVLGGILSTRREIGMTHVIRLLTLVLALSVPGLAAAQVVLTAIHEGPDGADVETEYTFEELSALPQTEVTTDNDYVEEVTTFSGPRVTELFEEGAIEAGDELVLTALNDYSVTVPAADVLDYEVILAILMNGERMSVREKGPVWVIYPMDDNPELQEASYNDRLIWQLAKIRLQ</sequence>
<dbReference type="EMBL" id="FOGU01000009">
    <property type="protein sequence ID" value="SES27773.1"/>
    <property type="molecule type" value="Genomic_DNA"/>
</dbReference>
<dbReference type="InterPro" id="IPR000572">
    <property type="entry name" value="OxRdtase_Mopterin-bd_dom"/>
</dbReference>
<dbReference type="AlphaFoldDB" id="A0A1H9W2Q9"/>
<protein>
    <recommendedName>
        <fullName evidence="1">Oxidoreductase molybdopterin-binding domain-containing protein</fullName>
    </recommendedName>
</protein>
<reference evidence="2 3" key="1">
    <citation type="submission" date="2016-10" db="EMBL/GenBank/DDBJ databases">
        <authorList>
            <person name="de Groot N.N."/>
        </authorList>
    </citation>
    <scope>NUCLEOTIDE SEQUENCE [LARGE SCALE GENOMIC DNA]</scope>
    <source>
        <strain evidence="2 3">DSM 23042</strain>
    </source>
</reference>
<dbReference type="STRING" id="641238.SAMN04490244_10913"/>
<evidence type="ECO:0000259" key="1">
    <source>
        <dbReference type="Pfam" id="PF00174"/>
    </source>
</evidence>
<organism evidence="2 3">
    <name type="scientific">Tranquillimonas rosea</name>
    <dbReference type="NCBI Taxonomy" id="641238"/>
    <lineage>
        <taxon>Bacteria</taxon>
        <taxon>Pseudomonadati</taxon>
        <taxon>Pseudomonadota</taxon>
        <taxon>Alphaproteobacteria</taxon>
        <taxon>Rhodobacterales</taxon>
        <taxon>Roseobacteraceae</taxon>
        <taxon>Tranquillimonas</taxon>
    </lineage>
</organism>
<name>A0A1H9W2Q9_9RHOB</name>